<evidence type="ECO:0000256" key="1">
    <source>
        <dbReference type="SAM" id="Phobius"/>
    </source>
</evidence>
<name>A0A1H6UYE6_9FIRM</name>
<dbReference type="Proteomes" id="UP000183028">
    <property type="component" value="Unassembled WGS sequence"/>
</dbReference>
<feature type="transmembrane region" description="Helical" evidence="1">
    <location>
        <begin position="370"/>
        <end position="391"/>
    </location>
</feature>
<dbReference type="OrthoDB" id="2157658at2"/>
<evidence type="ECO:0008006" key="4">
    <source>
        <dbReference type="Google" id="ProtNLM"/>
    </source>
</evidence>
<accession>A0A1H6UYE6</accession>
<feature type="transmembrane region" description="Helical" evidence="1">
    <location>
        <begin position="505"/>
        <end position="527"/>
    </location>
</feature>
<keyword evidence="1" id="KW-0472">Membrane</keyword>
<sequence>MKMADLGKAYVQIVPSAQGISGSITNVLKGEAGIAGSTAGKQVTDAVTKSISGAQTSWTSSLAKVGGIIAGAFATAKVIAFGKASVEAAKSSEQANTKLNTILKQRIHASDENIKSVYNMISAQGKLGVVSGTAQKSGAQQLATFLSSTKSLNVLIPAMNNLAAQQKGVNATSEDMINYGNMFGKVMQGQTGALKRVGITFDEHQEKVLKTGNEYQRAAMLAEIIRNNVGDMNQAMANTDSGKIKKAEMNFGALKVAVGQRLLPVIAEFKSKLGDIAGWITTSVLPKFDRFSAWFKNDAKPKIDQFSSALSKTLKPAFEQVGKFIEKTLIPNLEKFGKWISSNRATIGLLASVIGGVAVALAALNAASAVIGVIGAVVTALKGVFTALSMIKSVSGVFALIKLGIAAIGGPVTIVIGVIGALVAAFTYLWNTNESFRNGVIGIWNAIKTTASTVFGSIASTISGVWSAITAGVSTAWNGIKNIISTVWNAISSVVSVGVNAVKTVMLVVFALIMNLIVPIINGWLNVFKTVFNAIKSVVTTAVNAVKTVITTVFTAVSHVVSTIFNGIKTVATTVWNGVKAAVSGPVNAIKSVVSSVFGAVKSTVSSIFNSIKSTTSSVWNGIKNAITSPITAARDTVSNIVNKIKSTVKNIFNGIKPKLNLSLPHISVSGGTPPWGIAGKGKLPSFSVKWYRKAEDNPFMFRSATLFGAGEHNDEILYGKSSLMRDIRNASAAGNRDIIEKLDEAIITLKKLTGLDIKLVVNGKQLAYEMVDDIDQALEKKRRWRK</sequence>
<feature type="transmembrane region" description="Helical" evidence="1">
    <location>
        <begin position="345"/>
        <end position="364"/>
    </location>
</feature>
<protein>
    <recommendedName>
        <fullName evidence="4">Phage-related protein</fullName>
    </recommendedName>
</protein>
<proteinExistence type="predicted"/>
<keyword evidence="3" id="KW-1185">Reference proteome</keyword>
<reference evidence="3" key="1">
    <citation type="submission" date="2016-10" db="EMBL/GenBank/DDBJ databases">
        <authorList>
            <person name="Varghese N."/>
        </authorList>
    </citation>
    <scope>NUCLEOTIDE SEQUENCE [LARGE SCALE GENOMIC DNA]</scope>
    <source>
        <strain evidence="3">DSM 20406</strain>
    </source>
</reference>
<keyword evidence="1" id="KW-0812">Transmembrane</keyword>
<gene>
    <name evidence="2" type="ORF">SAMN04487834_104028</name>
</gene>
<dbReference type="EMBL" id="FNYK01000040">
    <property type="protein sequence ID" value="SEI97389.1"/>
    <property type="molecule type" value="Genomic_DNA"/>
</dbReference>
<dbReference type="PANTHER" id="PTHR37813:SF1">
    <property type="entry name" value="FELS-2 PROPHAGE PROTEIN"/>
    <property type="match status" value="1"/>
</dbReference>
<feature type="transmembrane region" description="Helical" evidence="1">
    <location>
        <begin position="403"/>
        <end position="430"/>
    </location>
</feature>
<keyword evidence="1" id="KW-1133">Transmembrane helix</keyword>
<evidence type="ECO:0000313" key="3">
    <source>
        <dbReference type="Proteomes" id="UP000183028"/>
    </source>
</evidence>
<dbReference type="Gene3D" id="1.20.120.20">
    <property type="entry name" value="Apolipoprotein"/>
    <property type="match status" value="1"/>
</dbReference>
<dbReference type="AlphaFoldDB" id="A0A1H6UYE6"/>
<dbReference type="RefSeq" id="WP_074732370.1">
    <property type="nucleotide sequence ID" value="NZ_FNYK01000040.1"/>
</dbReference>
<organism evidence="2 3">
    <name type="scientific">Sharpea azabuensis</name>
    <dbReference type="NCBI Taxonomy" id="322505"/>
    <lineage>
        <taxon>Bacteria</taxon>
        <taxon>Bacillati</taxon>
        <taxon>Bacillota</taxon>
        <taxon>Erysipelotrichia</taxon>
        <taxon>Erysipelotrichales</taxon>
        <taxon>Coprobacillaceae</taxon>
        <taxon>Sharpea</taxon>
    </lineage>
</organism>
<dbReference type="PANTHER" id="PTHR37813">
    <property type="entry name" value="FELS-2 PROPHAGE PROTEIN"/>
    <property type="match status" value="1"/>
</dbReference>
<evidence type="ECO:0000313" key="2">
    <source>
        <dbReference type="EMBL" id="SEI97389.1"/>
    </source>
</evidence>